<evidence type="ECO:0000313" key="2">
    <source>
        <dbReference type="EMBL" id="WNK25590.1"/>
    </source>
</evidence>
<organism evidence="2 3">
    <name type="scientific">Providencia hangzhouensis</name>
    <dbReference type="NCBI Taxonomy" id="3031799"/>
    <lineage>
        <taxon>Bacteria</taxon>
        <taxon>Pseudomonadati</taxon>
        <taxon>Pseudomonadota</taxon>
        <taxon>Gammaproteobacteria</taxon>
        <taxon>Enterobacterales</taxon>
        <taxon>Morganellaceae</taxon>
        <taxon>Providencia</taxon>
    </lineage>
</organism>
<evidence type="ECO:0000313" key="3">
    <source>
        <dbReference type="Proteomes" id="UP001163184"/>
    </source>
</evidence>
<name>A0ABY9ZDF1_9GAMM</name>
<sequence>MFKKIVMTSCIALLAGCGDSPIDEVKNQHFEGFNNYTIGQILDNRGVCGSVLWQENKETKTVQYTCNLNKGKTHFSFDEGYANNLRNTSKQEGLKLAVDKTESEIERAKNTLGNIKEHNEIITKLLNDDNNIFALRKDQEYQGYIFDAIRSYSYSPEAQKLDEIARLEFNNGPLHMDFDEYYALYQYLIEKNDTDSGAHVKYKFAIEGGGQSYGLYKQCVARETYDAIQSLRNDKHWIDEINSKHNEEMKKICVDHLSRYEPTDYDKELENCISRSYKPDYDKLVRKQGLSEETTKKIANDCSEEKDRKIAEYHSLLEQYSTNVRNVINSQLTDELTKNKVLFEETETKLKFLESSGRKTEEEQEANQYAENNVKRYSLTHILKGEEIIVWEYNKISKDYIIKQMGSVQYEYGGKTMSTSLPLDVLIYAALNNVNDIDDYMIIKRKKALNKLMNLF</sequence>
<dbReference type="GeneID" id="92274165"/>
<accession>A0ABY9ZDF1</accession>
<keyword evidence="3" id="KW-1185">Reference proteome</keyword>
<protein>
    <recommendedName>
        <fullName evidence="4">Lipoprotein</fullName>
    </recommendedName>
</protein>
<keyword evidence="1" id="KW-0175">Coiled coil</keyword>
<reference evidence="2" key="1">
    <citation type="journal article" date="2023" name="Microbiol. Spectr.">
        <title>Whole-genome sequencing provides insights into a novel species: Providencia hangzhouensis associated with urinary tract infections.</title>
        <authorList>
            <person name="Dong X."/>
            <person name="Yu Y."/>
            <person name="Liu J."/>
            <person name="Cao D."/>
            <person name="Xiang Y."/>
            <person name="Bi K."/>
            <person name="Yuan X."/>
            <person name="Li S."/>
            <person name="Wu T."/>
            <person name="Zhang Y."/>
        </authorList>
    </citation>
    <scope>NUCLEOTIDE SEQUENCE</scope>
    <source>
        <strain evidence="2">PR-310</strain>
    </source>
</reference>
<evidence type="ECO:0008006" key="4">
    <source>
        <dbReference type="Google" id="ProtNLM"/>
    </source>
</evidence>
<dbReference type="PROSITE" id="PS51257">
    <property type="entry name" value="PROKAR_LIPOPROTEIN"/>
    <property type="match status" value="1"/>
</dbReference>
<evidence type="ECO:0000256" key="1">
    <source>
        <dbReference type="SAM" id="Coils"/>
    </source>
</evidence>
<dbReference type="Proteomes" id="UP001163184">
    <property type="component" value="Chromosome"/>
</dbReference>
<dbReference type="EMBL" id="CP135052">
    <property type="protein sequence ID" value="WNK25590.1"/>
    <property type="molecule type" value="Genomic_DNA"/>
</dbReference>
<proteinExistence type="predicted"/>
<gene>
    <name evidence="2" type="ORF">PZ638_06850</name>
</gene>
<feature type="coiled-coil region" evidence="1">
    <location>
        <begin position="91"/>
        <end position="118"/>
    </location>
</feature>
<dbReference type="RefSeq" id="WP_180312539.1">
    <property type="nucleotide sequence ID" value="NZ_CP135052.1"/>
</dbReference>